<protein>
    <submittedName>
        <fullName evidence="4">CBS domain-containing protein</fullName>
    </submittedName>
</protein>
<name>A0ABX1CD48_9ACTN</name>
<evidence type="ECO:0000256" key="2">
    <source>
        <dbReference type="SAM" id="MobiDB-lite"/>
    </source>
</evidence>
<dbReference type="Pfam" id="PF18755">
    <property type="entry name" value="RAMA"/>
    <property type="match status" value="1"/>
</dbReference>
<keyword evidence="1" id="KW-0129">CBS domain</keyword>
<dbReference type="SUPFAM" id="SSF54631">
    <property type="entry name" value="CBS-domain pair"/>
    <property type="match status" value="1"/>
</dbReference>
<keyword evidence="5" id="KW-1185">Reference proteome</keyword>
<evidence type="ECO:0000313" key="5">
    <source>
        <dbReference type="Proteomes" id="UP000727056"/>
    </source>
</evidence>
<dbReference type="Pfam" id="PF00571">
    <property type="entry name" value="CBS"/>
    <property type="match status" value="1"/>
</dbReference>
<accession>A0ABX1CD48</accession>
<feature type="domain" description="CBS" evidence="3">
    <location>
        <begin position="265"/>
        <end position="321"/>
    </location>
</feature>
<dbReference type="RefSeq" id="WP_168088432.1">
    <property type="nucleotide sequence ID" value="NZ_BHZH01000109.1"/>
</dbReference>
<evidence type="ECO:0000313" key="4">
    <source>
        <dbReference type="EMBL" id="NJQ15670.1"/>
    </source>
</evidence>
<sequence length="491" mass="53399">MTGTEDKADRETDAPASGRASYLIAGRRVRVADLVHAGLLDVGTQLVFTRPRMGTTHFAEVSKDHAIRLTDGRQFASPSRAAKAAVGHGSFDGWNAWALRDGTTLDALRQRLLDSLAKQAPLGSQDAQFASARHERLKKAREAAAEGHPVTLTVRELFGWWGAARRGHLISDQVAGELSNHALSTSPDFGAVPLDTSVRLVRKSIEQEGRQGADEQPALLVGAPDHAGEAEHVGETEREDTGVDEADDSEREPITDLTVGRLASALSGVVSISPQATFDEAITKMTLNDYSQLPVITGSRNLQGAVTWESIAMARHTDADAPFSQAVIPAHAVPYDHHLVDVLPQLALFGFVLVRDETNVIAGIVTSNDAAAAYGALATPFSLIGELDQRLRRIISDAIDLTDAVALCNTDDGGGIVSFDELSFGDYQRILENPSLWAKLGWPLDRRVFVKRLDDLRKIRNELMHFNSDGVEEEDVRKIRRMIAVLRKYGD</sequence>
<proteinExistence type="predicted"/>
<evidence type="ECO:0000256" key="1">
    <source>
        <dbReference type="PROSITE-ProRule" id="PRU00703"/>
    </source>
</evidence>
<dbReference type="InterPro" id="IPR040843">
    <property type="entry name" value="RAMA"/>
</dbReference>
<gene>
    <name evidence="4" type="ORF">HCN52_12105</name>
</gene>
<dbReference type="Gene3D" id="3.10.580.10">
    <property type="entry name" value="CBS-domain"/>
    <property type="match status" value="1"/>
</dbReference>
<dbReference type="PROSITE" id="PS51371">
    <property type="entry name" value="CBS"/>
    <property type="match status" value="1"/>
</dbReference>
<reference evidence="4 5" key="1">
    <citation type="submission" date="2020-03" db="EMBL/GenBank/DDBJ databases">
        <title>Draft genome of Streptomyces sp. ventii, isolated from the Axial Seamount in the Pacific Ocean, and resequencing of the two type strains Streptomyces lonarensis strain NCL 716 and Streptomyces bohaiensis strain 11A07.</title>
        <authorList>
            <person name="Loughran R.M."/>
            <person name="Pfannmuller K.M."/>
            <person name="Wasson B.J."/>
            <person name="Deadmond M.C."/>
            <person name="Paddock B.E."/>
            <person name="Koyack M.J."/>
            <person name="Gallegos D.A."/>
            <person name="Mitchell E.A."/>
            <person name="Ushijima B."/>
            <person name="Saw J.H."/>
            <person name="Mcphail K.L."/>
            <person name="Videau P."/>
        </authorList>
    </citation>
    <scope>NUCLEOTIDE SEQUENCE [LARGE SCALE GENOMIC DNA]</scope>
    <source>
        <strain evidence="4 5">11A07</strain>
    </source>
</reference>
<organism evidence="4 5">
    <name type="scientific">Streptomyces bohaiensis</name>
    <dbReference type="NCBI Taxonomy" id="1431344"/>
    <lineage>
        <taxon>Bacteria</taxon>
        <taxon>Bacillati</taxon>
        <taxon>Actinomycetota</taxon>
        <taxon>Actinomycetes</taxon>
        <taxon>Kitasatosporales</taxon>
        <taxon>Streptomycetaceae</taxon>
        <taxon>Streptomyces</taxon>
    </lineage>
</organism>
<dbReference type="InterPro" id="IPR046342">
    <property type="entry name" value="CBS_dom_sf"/>
</dbReference>
<dbReference type="Proteomes" id="UP000727056">
    <property type="component" value="Unassembled WGS sequence"/>
</dbReference>
<evidence type="ECO:0000259" key="3">
    <source>
        <dbReference type="PROSITE" id="PS51371"/>
    </source>
</evidence>
<dbReference type="InterPro" id="IPR000644">
    <property type="entry name" value="CBS_dom"/>
</dbReference>
<comment type="caution">
    <text evidence="4">The sequence shown here is derived from an EMBL/GenBank/DDBJ whole genome shotgun (WGS) entry which is preliminary data.</text>
</comment>
<feature type="region of interest" description="Disordered" evidence="2">
    <location>
        <begin position="227"/>
        <end position="251"/>
    </location>
</feature>
<dbReference type="EMBL" id="JAAVJC010000085">
    <property type="protein sequence ID" value="NJQ15670.1"/>
    <property type="molecule type" value="Genomic_DNA"/>
</dbReference>
<feature type="compositionally biased region" description="Basic and acidic residues" evidence="2">
    <location>
        <begin position="227"/>
        <end position="241"/>
    </location>
</feature>